<proteinExistence type="predicted"/>
<dbReference type="EMBL" id="JAUESC010000003">
    <property type="protein sequence ID" value="KAK0599588.1"/>
    <property type="molecule type" value="Genomic_DNA"/>
</dbReference>
<evidence type="ECO:0000256" key="1">
    <source>
        <dbReference type="SAM" id="MobiDB-lite"/>
    </source>
</evidence>
<dbReference type="Proteomes" id="UP001168877">
    <property type="component" value="Unassembled WGS sequence"/>
</dbReference>
<name>A0AA39SY77_ACESA</name>
<feature type="compositionally biased region" description="Low complexity" evidence="1">
    <location>
        <begin position="121"/>
        <end position="137"/>
    </location>
</feature>
<evidence type="ECO:0000313" key="2">
    <source>
        <dbReference type="EMBL" id="KAK0599588.1"/>
    </source>
</evidence>
<keyword evidence="3" id="KW-1185">Reference proteome</keyword>
<reference evidence="2" key="1">
    <citation type="journal article" date="2022" name="Plant J.">
        <title>Strategies of tolerance reflected in two North American maple genomes.</title>
        <authorList>
            <person name="McEvoy S.L."/>
            <person name="Sezen U.U."/>
            <person name="Trouern-Trend A."/>
            <person name="McMahon S.M."/>
            <person name="Schaberg P.G."/>
            <person name="Yang J."/>
            <person name="Wegrzyn J.L."/>
            <person name="Swenson N.G."/>
        </authorList>
    </citation>
    <scope>NUCLEOTIDE SEQUENCE</scope>
    <source>
        <strain evidence="2">NS2018</strain>
    </source>
</reference>
<accession>A0AA39SY77</accession>
<gene>
    <name evidence="2" type="ORF">LWI29_006681</name>
</gene>
<protein>
    <submittedName>
        <fullName evidence="2">Uncharacterized protein</fullName>
    </submittedName>
</protein>
<feature type="compositionally biased region" description="Low complexity" evidence="1">
    <location>
        <begin position="148"/>
        <end position="158"/>
    </location>
</feature>
<feature type="region of interest" description="Disordered" evidence="1">
    <location>
        <begin position="111"/>
        <end position="164"/>
    </location>
</feature>
<feature type="compositionally biased region" description="Basic residues" evidence="1">
    <location>
        <begin position="138"/>
        <end position="147"/>
    </location>
</feature>
<organism evidence="2 3">
    <name type="scientific">Acer saccharum</name>
    <name type="common">Sugar maple</name>
    <dbReference type="NCBI Taxonomy" id="4024"/>
    <lineage>
        <taxon>Eukaryota</taxon>
        <taxon>Viridiplantae</taxon>
        <taxon>Streptophyta</taxon>
        <taxon>Embryophyta</taxon>
        <taxon>Tracheophyta</taxon>
        <taxon>Spermatophyta</taxon>
        <taxon>Magnoliopsida</taxon>
        <taxon>eudicotyledons</taxon>
        <taxon>Gunneridae</taxon>
        <taxon>Pentapetalae</taxon>
        <taxon>rosids</taxon>
        <taxon>malvids</taxon>
        <taxon>Sapindales</taxon>
        <taxon>Sapindaceae</taxon>
        <taxon>Hippocastanoideae</taxon>
        <taxon>Acereae</taxon>
        <taxon>Acer</taxon>
    </lineage>
</organism>
<evidence type="ECO:0000313" key="3">
    <source>
        <dbReference type="Proteomes" id="UP001168877"/>
    </source>
</evidence>
<comment type="caution">
    <text evidence="2">The sequence shown here is derived from an EMBL/GenBank/DDBJ whole genome shotgun (WGS) entry which is preliminary data.</text>
</comment>
<reference evidence="2" key="2">
    <citation type="submission" date="2023-06" db="EMBL/GenBank/DDBJ databases">
        <authorList>
            <person name="Swenson N.G."/>
            <person name="Wegrzyn J.L."/>
            <person name="Mcevoy S.L."/>
        </authorList>
    </citation>
    <scope>NUCLEOTIDE SEQUENCE</scope>
    <source>
        <strain evidence="2">NS2018</strain>
        <tissue evidence="2">Leaf</tissue>
    </source>
</reference>
<dbReference type="AlphaFoldDB" id="A0AA39SY77"/>
<sequence length="164" mass="18501">MVREKGGMLSFGSGFSKSGFPDKFSFSEVVKGNRGCKSDEGQVDGDLVVSGLMAAKKTISMSWSNNKSEDSWLDSCAIGVLKVFSSFLDMDRFRSKRNYYYNNQDYGGEPLVSVGRTKPRYNSNNNNNNHHYPPGNSYRHHHCKSHHNGGVNNPNNSNKRLRRR</sequence>